<accession>A0A1F7VBE6</accession>
<name>A0A1F7VBE6_9BACT</name>
<feature type="transmembrane region" description="Helical" evidence="1">
    <location>
        <begin position="55"/>
        <end position="83"/>
    </location>
</feature>
<feature type="transmembrane region" description="Helical" evidence="1">
    <location>
        <begin position="6"/>
        <end position="24"/>
    </location>
</feature>
<sequence>MTTTLNLSLLFLAIYIILCFKPGTLYGYYQILVGIFYFLFSVIFLIFIYQYSSSIVFVILTILGLFIFMYFMQFVIGSIKYYLKKK</sequence>
<dbReference type="STRING" id="1802407.A3I40_01620"/>
<keyword evidence="1" id="KW-0472">Membrane</keyword>
<proteinExistence type="predicted"/>
<dbReference type="EMBL" id="MGEP01000021">
    <property type="protein sequence ID" value="OGL87304.1"/>
    <property type="molecule type" value="Genomic_DNA"/>
</dbReference>
<comment type="caution">
    <text evidence="2">The sequence shown here is derived from an EMBL/GenBank/DDBJ whole genome shotgun (WGS) entry which is preliminary data.</text>
</comment>
<gene>
    <name evidence="2" type="ORF">A3I40_01620</name>
</gene>
<evidence type="ECO:0000313" key="3">
    <source>
        <dbReference type="Proteomes" id="UP000178723"/>
    </source>
</evidence>
<organism evidence="2 3">
    <name type="scientific">Candidatus Uhrbacteria bacterium RIFCSPLOWO2_02_FULL_48_12</name>
    <dbReference type="NCBI Taxonomy" id="1802407"/>
    <lineage>
        <taxon>Bacteria</taxon>
        <taxon>Candidatus Uhriibacteriota</taxon>
    </lineage>
</organism>
<dbReference type="Proteomes" id="UP000178723">
    <property type="component" value="Unassembled WGS sequence"/>
</dbReference>
<evidence type="ECO:0000256" key="1">
    <source>
        <dbReference type="SAM" id="Phobius"/>
    </source>
</evidence>
<keyword evidence="1" id="KW-1133">Transmembrane helix</keyword>
<keyword evidence="1" id="KW-0812">Transmembrane</keyword>
<evidence type="ECO:0000313" key="2">
    <source>
        <dbReference type="EMBL" id="OGL87304.1"/>
    </source>
</evidence>
<feature type="transmembrane region" description="Helical" evidence="1">
    <location>
        <begin position="31"/>
        <end position="49"/>
    </location>
</feature>
<protein>
    <submittedName>
        <fullName evidence="2">Uncharacterized protein</fullName>
    </submittedName>
</protein>
<reference evidence="2 3" key="1">
    <citation type="journal article" date="2016" name="Nat. Commun.">
        <title>Thousands of microbial genomes shed light on interconnected biogeochemical processes in an aquifer system.</title>
        <authorList>
            <person name="Anantharaman K."/>
            <person name="Brown C.T."/>
            <person name="Hug L.A."/>
            <person name="Sharon I."/>
            <person name="Castelle C.J."/>
            <person name="Probst A.J."/>
            <person name="Thomas B.C."/>
            <person name="Singh A."/>
            <person name="Wilkins M.J."/>
            <person name="Karaoz U."/>
            <person name="Brodie E.L."/>
            <person name="Williams K.H."/>
            <person name="Hubbard S.S."/>
            <person name="Banfield J.F."/>
        </authorList>
    </citation>
    <scope>NUCLEOTIDE SEQUENCE [LARGE SCALE GENOMIC DNA]</scope>
</reference>
<dbReference type="AlphaFoldDB" id="A0A1F7VBE6"/>